<evidence type="ECO:0000313" key="2">
    <source>
        <dbReference type="WBParaSite" id="ALUE_0001407801-mRNA-1"/>
    </source>
</evidence>
<dbReference type="AlphaFoldDB" id="A0A0M3I9F1"/>
<keyword evidence="1" id="KW-1185">Reference proteome</keyword>
<accession>A0A0M3I9F1</accession>
<evidence type="ECO:0000313" key="1">
    <source>
        <dbReference type="Proteomes" id="UP000036681"/>
    </source>
</evidence>
<sequence length="77" mass="9335">MILRSLSYSIKQFARTLKKMVSEDIAVTNFREYLRIRTEQPNPDYVSIRKKIIFNAFSKNLLKLKKNKFFCHLQFQF</sequence>
<reference evidence="2" key="1">
    <citation type="submission" date="2017-02" db="UniProtKB">
        <authorList>
            <consortium name="WormBaseParasite"/>
        </authorList>
    </citation>
    <scope>IDENTIFICATION</scope>
</reference>
<organism evidence="1 2">
    <name type="scientific">Ascaris lumbricoides</name>
    <name type="common">Giant roundworm</name>
    <dbReference type="NCBI Taxonomy" id="6252"/>
    <lineage>
        <taxon>Eukaryota</taxon>
        <taxon>Metazoa</taxon>
        <taxon>Ecdysozoa</taxon>
        <taxon>Nematoda</taxon>
        <taxon>Chromadorea</taxon>
        <taxon>Rhabditida</taxon>
        <taxon>Spirurina</taxon>
        <taxon>Ascaridomorpha</taxon>
        <taxon>Ascaridoidea</taxon>
        <taxon>Ascarididae</taxon>
        <taxon>Ascaris</taxon>
    </lineage>
</organism>
<dbReference type="Proteomes" id="UP000036681">
    <property type="component" value="Unplaced"/>
</dbReference>
<name>A0A0M3I9F1_ASCLU</name>
<dbReference type="WBParaSite" id="ALUE_0001407801-mRNA-1">
    <property type="protein sequence ID" value="ALUE_0001407801-mRNA-1"/>
    <property type="gene ID" value="ALUE_0001407801"/>
</dbReference>
<proteinExistence type="predicted"/>
<protein>
    <submittedName>
        <fullName evidence="2">Transposase</fullName>
    </submittedName>
</protein>